<dbReference type="Gene3D" id="1.10.150.240">
    <property type="entry name" value="Putative phosphatase, domain 2"/>
    <property type="match status" value="1"/>
</dbReference>
<comment type="caution">
    <text evidence="2">The sequence shown here is derived from an EMBL/GenBank/DDBJ whole genome shotgun (WGS) entry which is preliminary data.</text>
</comment>
<keyword evidence="1 2" id="KW-0378">Hydrolase</keyword>
<dbReference type="Gene3D" id="3.40.50.1000">
    <property type="entry name" value="HAD superfamily/HAD-like"/>
    <property type="match status" value="1"/>
</dbReference>
<dbReference type="PANTHER" id="PTHR43316:SF8">
    <property type="entry name" value="HAD FAMILY HYDROLASE"/>
    <property type="match status" value="1"/>
</dbReference>
<dbReference type="RefSeq" id="WP_045030343.1">
    <property type="nucleotide sequence ID" value="NZ_JRHC01000003.1"/>
</dbReference>
<accession>A0A0D8J8Z8</accession>
<evidence type="ECO:0000313" key="2">
    <source>
        <dbReference type="EMBL" id="KJF43199.1"/>
    </source>
</evidence>
<dbReference type="AlphaFoldDB" id="A0A0D8J8Z8"/>
<dbReference type="SFLD" id="SFLDS00003">
    <property type="entry name" value="Haloacid_Dehalogenase"/>
    <property type="match status" value="1"/>
</dbReference>
<dbReference type="EMBL" id="JRHC01000003">
    <property type="protein sequence ID" value="KJF43199.1"/>
    <property type="molecule type" value="Genomic_DNA"/>
</dbReference>
<evidence type="ECO:0000256" key="1">
    <source>
        <dbReference type="ARBA" id="ARBA00022801"/>
    </source>
</evidence>
<dbReference type="PANTHER" id="PTHR43316">
    <property type="entry name" value="HYDROLASE, HALOACID DELAHOGENASE-RELATED"/>
    <property type="match status" value="1"/>
</dbReference>
<dbReference type="Proteomes" id="UP000032544">
    <property type="component" value="Unassembled WGS sequence"/>
</dbReference>
<organism evidence="2 3">
    <name type="scientific">Draconibacterium sediminis</name>
    <dbReference type="NCBI Taxonomy" id="1544798"/>
    <lineage>
        <taxon>Bacteria</taxon>
        <taxon>Pseudomonadati</taxon>
        <taxon>Bacteroidota</taxon>
        <taxon>Bacteroidia</taxon>
        <taxon>Marinilabiliales</taxon>
        <taxon>Prolixibacteraceae</taxon>
        <taxon>Draconibacterium</taxon>
    </lineage>
</organism>
<dbReference type="InterPro" id="IPR051540">
    <property type="entry name" value="S-2-haloacid_dehalogenase"/>
</dbReference>
<dbReference type="Pfam" id="PF00702">
    <property type="entry name" value="Hydrolase"/>
    <property type="match status" value="1"/>
</dbReference>
<reference evidence="2 3" key="1">
    <citation type="submission" date="2014-09" db="EMBL/GenBank/DDBJ databases">
        <title>Draft Genome Sequence of Draconibacterium sp. JN14CK-3.</title>
        <authorList>
            <person name="Dong C."/>
            <person name="Lai Q."/>
            <person name="Shao Z."/>
        </authorList>
    </citation>
    <scope>NUCLEOTIDE SEQUENCE [LARGE SCALE GENOMIC DNA]</scope>
    <source>
        <strain evidence="2 3">JN14CK-3</strain>
    </source>
</reference>
<dbReference type="OrthoDB" id="6101375at2"/>
<keyword evidence="3" id="KW-1185">Reference proteome</keyword>
<dbReference type="InterPro" id="IPR023214">
    <property type="entry name" value="HAD_sf"/>
</dbReference>
<proteinExistence type="predicted"/>
<protein>
    <submittedName>
        <fullName evidence="2">HAD family hydrolase</fullName>
    </submittedName>
</protein>
<dbReference type="PATRIC" id="fig|1544798.3.peg.2789"/>
<dbReference type="STRING" id="1544798.LH29_13150"/>
<gene>
    <name evidence="2" type="ORF">LH29_13150</name>
</gene>
<dbReference type="SUPFAM" id="SSF56784">
    <property type="entry name" value="HAD-like"/>
    <property type="match status" value="1"/>
</dbReference>
<dbReference type="SFLD" id="SFLDG01129">
    <property type="entry name" value="C1.5:_HAD__Beta-PGM__Phosphata"/>
    <property type="match status" value="1"/>
</dbReference>
<name>A0A0D8J8Z8_9BACT</name>
<dbReference type="InterPro" id="IPR036412">
    <property type="entry name" value="HAD-like_sf"/>
</dbReference>
<sequence>MKSNFKVIAFDADDTLWVNETFFRETEEKFCALLSDFSTSDEIMEVLYTTEIQNLEEYGYGTKGFVLSMIETALKITGNKVPQQTLEQIIELGKTQINQPVELLDGVVDTLEYLQQKGYKLIVATKGDLLDQERKLQKSKLEKYFHHVEVMSNKKPADYQKLINHLEISPEDFLMIGNSYKSDIEPVLQLGGFGIHIPFHITWIHEKAEEMEEHPNWIKRSNLAEIKTLL</sequence>
<dbReference type="InterPro" id="IPR023198">
    <property type="entry name" value="PGP-like_dom2"/>
</dbReference>
<evidence type="ECO:0000313" key="3">
    <source>
        <dbReference type="Proteomes" id="UP000032544"/>
    </source>
</evidence>
<dbReference type="GO" id="GO:0016787">
    <property type="term" value="F:hydrolase activity"/>
    <property type="evidence" value="ECO:0007669"/>
    <property type="project" value="UniProtKB-KW"/>
</dbReference>